<dbReference type="OrthoDB" id="7883648at2759"/>
<dbReference type="EMBL" id="CH902619">
    <property type="protein sequence ID" value="KPU76465.1"/>
    <property type="molecule type" value="Genomic_DNA"/>
</dbReference>
<feature type="compositionally biased region" description="Low complexity" evidence="1">
    <location>
        <begin position="619"/>
        <end position="647"/>
    </location>
</feature>
<proteinExistence type="predicted"/>
<name>A0A0P8XPD6_DROAN</name>
<feature type="compositionally biased region" description="Pro residues" evidence="1">
    <location>
        <begin position="648"/>
        <end position="658"/>
    </location>
</feature>
<dbReference type="InParanoid" id="A0A0P8XPD6"/>
<dbReference type="eggNOG" id="ENOG502TCWR">
    <property type="taxonomic scope" value="Eukaryota"/>
</dbReference>
<protein>
    <submittedName>
        <fullName evidence="2">Uncharacterized protein, isoform B</fullName>
    </submittedName>
</protein>
<evidence type="ECO:0000313" key="3">
    <source>
        <dbReference type="Proteomes" id="UP000007801"/>
    </source>
</evidence>
<gene>
    <name evidence="2" type="primary">Dana\GF13160</name>
    <name evidence="2" type="synonym">dana_GLEANR_13175</name>
    <name evidence="2" type="ORF">GF13160</name>
</gene>
<keyword evidence="3" id="KW-1185">Reference proteome</keyword>
<evidence type="ECO:0000256" key="1">
    <source>
        <dbReference type="SAM" id="MobiDB-lite"/>
    </source>
</evidence>
<feature type="region of interest" description="Disordered" evidence="1">
    <location>
        <begin position="543"/>
        <end position="684"/>
    </location>
</feature>
<evidence type="ECO:0000313" key="2">
    <source>
        <dbReference type="EMBL" id="KPU76465.1"/>
    </source>
</evidence>
<dbReference type="STRING" id="7217.A0A0P8XPD6"/>
<feature type="compositionally biased region" description="Basic and acidic residues" evidence="1">
    <location>
        <begin position="666"/>
        <end position="675"/>
    </location>
</feature>
<dbReference type="AlphaFoldDB" id="A0A0P8XPD6"/>
<reference evidence="2 3" key="1">
    <citation type="journal article" date="2007" name="Nature">
        <title>Evolution of genes and genomes on the Drosophila phylogeny.</title>
        <authorList>
            <consortium name="Drosophila 12 Genomes Consortium"/>
            <person name="Clark A.G."/>
            <person name="Eisen M.B."/>
            <person name="Smith D.R."/>
            <person name="Bergman C.M."/>
            <person name="Oliver B."/>
            <person name="Markow T.A."/>
            <person name="Kaufman T.C."/>
            <person name="Kellis M."/>
            <person name="Gelbart W."/>
            <person name="Iyer V.N."/>
            <person name="Pollard D.A."/>
            <person name="Sackton T.B."/>
            <person name="Larracuente A.M."/>
            <person name="Singh N.D."/>
            <person name="Abad J.P."/>
            <person name="Abt D.N."/>
            <person name="Adryan B."/>
            <person name="Aguade M."/>
            <person name="Akashi H."/>
            <person name="Anderson W.W."/>
            <person name="Aquadro C.F."/>
            <person name="Ardell D.H."/>
            <person name="Arguello R."/>
            <person name="Artieri C.G."/>
            <person name="Barbash D.A."/>
            <person name="Barker D."/>
            <person name="Barsanti P."/>
            <person name="Batterham P."/>
            <person name="Batzoglou S."/>
            <person name="Begun D."/>
            <person name="Bhutkar A."/>
            <person name="Blanco E."/>
            <person name="Bosak S.A."/>
            <person name="Bradley R.K."/>
            <person name="Brand A.D."/>
            <person name="Brent M.R."/>
            <person name="Brooks A.N."/>
            <person name="Brown R.H."/>
            <person name="Butlin R.K."/>
            <person name="Caggese C."/>
            <person name="Calvi B.R."/>
            <person name="Bernardo de Carvalho A."/>
            <person name="Caspi A."/>
            <person name="Castrezana S."/>
            <person name="Celniker S.E."/>
            <person name="Chang J.L."/>
            <person name="Chapple C."/>
            <person name="Chatterji S."/>
            <person name="Chinwalla A."/>
            <person name="Civetta A."/>
            <person name="Clifton S.W."/>
            <person name="Comeron J.M."/>
            <person name="Costello J.C."/>
            <person name="Coyne J.A."/>
            <person name="Daub J."/>
            <person name="David R.G."/>
            <person name="Delcher A.L."/>
            <person name="Delehaunty K."/>
            <person name="Do C.B."/>
            <person name="Ebling H."/>
            <person name="Edwards K."/>
            <person name="Eickbush T."/>
            <person name="Evans J.D."/>
            <person name="Filipski A."/>
            <person name="Findeiss S."/>
            <person name="Freyhult E."/>
            <person name="Fulton L."/>
            <person name="Fulton R."/>
            <person name="Garcia A.C."/>
            <person name="Gardiner A."/>
            <person name="Garfield D.A."/>
            <person name="Garvin B.E."/>
            <person name="Gibson G."/>
            <person name="Gilbert D."/>
            <person name="Gnerre S."/>
            <person name="Godfrey J."/>
            <person name="Good R."/>
            <person name="Gotea V."/>
            <person name="Gravely B."/>
            <person name="Greenberg A.J."/>
            <person name="Griffiths-Jones S."/>
            <person name="Gross S."/>
            <person name="Guigo R."/>
            <person name="Gustafson E.A."/>
            <person name="Haerty W."/>
            <person name="Hahn M.W."/>
            <person name="Halligan D.L."/>
            <person name="Halpern A.L."/>
            <person name="Halter G.M."/>
            <person name="Han M.V."/>
            <person name="Heger A."/>
            <person name="Hillier L."/>
            <person name="Hinrichs A.S."/>
            <person name="Holmes I."/>
            <person name="Hoskins R.A."/>
            <person name="Hubisz M.J."/>
            <person name="Hultmark D."/>
            <person name="Huntley M.A."/>
            <person name="Jaffe D.B."/>
            <person name="Jagadeeshan S."/>
            <person name="Jeck W.R."/>
            <person name="Johnson J."/>
            <person name="Jones C.D."/>
            <person name="Jordan W.C."/>
            <person name="Karpen G.H."/>
            <person name="Kataoka E."/>
            <person name="Keightley P.D."/>
            <person name="Kheradpour P."/>
            <person name="Kirkness E.F."/>
            <person name="Koerich L.B."/>
            <person name="Kristiansen K."/>
            <person name="Kudrna D."/>
            <person name="Kulathinal R.J."/>
            <person name="Kumar S."/>
            <person name="Kwok R."/>
            <person name="Lander E."/>
            <person name="Langley C.H."/>
            <person name="Lapoint R."/>
            <person name="Lazzaro B.P."/>
            <person name="Lee S.J."/>
            <person name="Levesque L."/>
            <person name="Li R."/>
            <person name="Lin C.F."/>
            <person name="Lin M.F."/>
            <person name="Lindblad-Toh K."/>
            <person name="Llopart A."/>
            <person name="Long M."/>
            <person name="Low L."/>
            <person name="Lozovsky E."/>
            <person name="Lu J."/>
            <person name="Luo M."/>
            <person name="Machado C.A."/>
            <person name="Makalowski W."/>
            <person name="Marzo M."/>
            <person name="Matsuda M."/>
            <person name="Matzkin L."/>
            <person name="McAllister B."/>
            <person name="McBride C.S."/>
            <person name="McKernan B."/>
            <person name="McKernan K."/>
            <person name="Mendez-Lago M."/>
            <person name="Minx P."/>
            <person name="Mollenhauer M.U."/>
            <person name="Montooth K."/>
            <person name="Mount S.M."/>
            <person name="Mu X."/>
            <person name="Myers E."/>
            <person name="Negre B."/>
            <person name="Newfeld S."/>
            <person name="Nielsen R."/>
            <person name="Noor M.A."/>
            <person name="O'Grady P."/>
            <person name="Pachter L."/>
            <person name="Papaceit M."/>
            <person name="Parisi M.J."/>
            <person name="Parisi M."/>
            <person name="Parts L."/>
            <person name="Pedersen J.S."/>
            <person name="Pesole G."/>
            <person name="Phillippy A.M."/>
            <person name="Ponting C.P."/>
            <person name="Pop M."/>
            <person name="Porcelli D."/>
            <person name="Powell J.R."/>
            <person name="Prohaska S."/>
            <person name="Pruitt K."/>
            <person name="Puig M."/>
            <person name="Quesneville H."/>
            <person name="Ram K.R."/>
            <person name="Rand D."/>
            <person name="Rasmussen M.D."/>
            <person name="Reed L.K."/>
            <person name="Reenan R."/>
            <person name="Reily A."/>
            <person name="Remington K.A."/>
            <person name="Rieger T.T."/>
            <person name="Ritchie M.G."/>
            <person name="Robin C."/>
            <person name="Rogers Y.H."/>
            <person name="Rohde C."/>
            <person name="Rozas J."/>
            <person name="Rubenfield M.J."/>
            <person name="Ruiz A."/>
            <person name="Russo S."/>
            <person name="Salzberg S.L."/>
            <person name="Sanchez-Gracia A."/>
            <person name="Saranga D.J."/>
            <person name="Sato H."/>
            <person name="Schaeffer S.W."/>
            <person name="Schatz M.C."/>
            <person name="Schlenke T."/>
            <person name="Schwartz R."/>
            <person name="Segarra C."/>
            <person name="Singh R.S."/>
            <person name="Sirot L."/>
            <person name="Sirota M."/>
            <person name="Sisneros N.B."/>
            <person name="Smith C.D."/>
            <person name="Smith T.F."/>
            <person name="Spieth J."/>
            <person name="Stage D.E."/>
            <person name="Stark A."/>
            <person name="Stephan W."/>
            <person name="Strausberg R.L."/>
            <person name="Strempel S."/>
            <person name="Sturgill D."/>
            <person name="Sutton G."/>
            <person name="Sutton G.G."/>
            <person name="Tao W."/>
            <person name="Teichmann S."/>
            <person name="Tobari Y.N."/>
            <person name="Tomimura Y."/>
            <person name="Tsolas J.M."/>
            <person name="Valente V.L."/>
            <person name="Venter E."/>
            <person name="Venter J.C."/>
            <person name="Vicario S."/>
            <person name="Vieira F.G."/>
            <person name="Vilella A.J."/>
            <person name="Villasante A."/>
            <person name="Walenz B."/>
            <person name="Wang J."/>
            <person name="Wasserman M."/>
            <person name="Watts T."/>
            <person name="Wilson D."/>
            <person name="Wilson R.K."/>
            <person name="Wing R.A."/>
            <person name="Wolfner M.F."/>
            <person name="Wong A."/>
            <person name="Wong G.K."/>
            <person name="Wu C.I."/>
            <person name="Wu G."/>
            <person name="Yamamoto D."/>
            <person name="Yang H.P."/>
            <person name="Yang S.P."/>
            <person name="Yorke J.A."/>
            <person name="Yoshida K."/>
            <person name="Zdobnov E."/>
            <person name="Zhang P."/>
            <person name="Zhang Y."/>
            <person name="Zimin A.V."/>
            <person name="Baldwin J."/>
            <person name="Abdouelleil A."/>
            <person name="Abdulkadir J."/>
            <person name="Abebe A."/>
            <person name="Abera B."/>
            <person name="Abreu J."/>
            <person name="Acer S.C."/>
            <person name="Aftuck L."/>
            <person name="Alexander A."/>
            <person name="An P."/>
            <person name="Anderson E."/>
            <person name="Anderson S."/>
            <person name="Arachi H."/>
            <person name="Azer M."/>
            <person name="Bachantsang P."/>
            <person name="Barry A."/>
            <person name="Bayul T."/>
            <person name="Berlin A."/>
            <person name="Bessette D."/>
            <person name="Bloom T."/>
            <person name="Blye J."/>
            <person name="Boguslavskiy L."/>
            <person name="Bonnet C."/>
            <person name="Boukhgalter B."/>
            <person name="Bourzgui I."/>
            <person name="Brown A."/>
            <person name="Cahill P."/>
            <person name="Channer S."/>
            <person name="Cheshatsang Y."/>
            <person name="Chuda L."/>
            <person name="Citroen M."/>
            <person name="Collymore A."/>
            <person name="Cooke P."/>
            <person name="Costello M."/>
            <person name="D'Aco K."/>
            <person name="Daza R."/>
            <person name="De Haan G."/>
            <person name="DeGray S."/>
            <person name="DeMaso C."/>
            <person name="Dhargay N."/>
            <person name="Dooley K."/>
            <person name="Dooley E."/>
            <person name="Doricent M."/>
            <person name="Dorje P."/>
            <person name="Dorjee K."/>
            <person name="Dupes A."/>
            <person name="Elong R."/>
            <person name="Falk J."/>
            <person name="Farina A."/>
            <person name="Faro S."/>
            <person name="Ferguson D."/>
            <person name="Fisher S."/>
            <person name="Foley C.D."/>
            <person name="Franke A."/>
            <person name="Friedrich D."/>
            <person name="Gadbois L."/>
            <person name="Gearin G."/>
            <person name="Gearin C.R."/>
            <person name="Giannoukos G."/>
            <person name="Goode T."/>
            <person name="Graham J."/>
            <person name="Grandbois E."/>
            <person name="Grewal S."/>
            <person name="Gyaltsen K."/>
            <person name="Hafez N."/>
            <person name="Hagos B."/>
            <person name="Hall J."/>
            <person name="Henson C."/>
            <person name="Hollinger A."/>
            <person name="Honan T."/>
            <person name="Huard M.D."/>
            <person name="Hughes L."/>
            <person name="Hurhula B."/>
            <person name="Husby M.E."/>
            <person name="Kamat A."/>
            <person name="Kanga B."/>
            <person name="Kashin S."/>
            <person name="Khazanovich D."/>
            <person name="Kisner P."/>
            <person name="Lance K."/>
            <person name="Lara M."/>
            <person name="Lee W."/>
            <person name="Lennon N."/>
            <person name="Letendre F."/>
            <person name="LeVine R."/>
            <person name="Lipovsky A."/>
            <person name="Liu X."/>
            <person name="Liu J."/>
            <person name="Liu S."/>
            <person name="Lokyitsang T."/>
            <person name="Lokyitsang Y."/>
            <person name="Lubonja R."/>
            <person name="Lui A."/>
            <person name="MacDonald P."/>
            <person name="Magnisalis V."/>
            <person name="Maru K."/>
            <person name="Matthews C."/>
            <person name="McCusker W."/>
            <person name="McDonough S."/>
            <person name="Mehta T."/>
            <person name="Meldrim J."/>
            <person name="Meneus L."/>
            <person name="Mihai O."/>
            <person name="Mihalev A."/>
            <person name="Mihova T."/>
            <person name="Mittelman R."/>
            <person name="Mlenga V."/>
            <person name="Montmayeur A."/>
            <person name="Mulrain L."/>
            <person name="Navidi A."/>
            <person name="Naylor J."/>
            <person name="Negash T."/>
            <person name="Nguyen T."/>
            <person name="Nguyen N."/>
            <person name="Nicol R."/>
            <person name="Norbu C."/>
            <person name="Norbu N."/>
            <person name="Novod N."/>
            <person name="O'Neill B."/>
            <person name="Osman S."/>
            <person name="Markiewicz E."/>
            <person name="Oyono O.L."/>
            <person name="Patti C."/>
            <person name="Phunkhang P."/>
            <person name="Pierre F."/>
            <person name="Priest M."/>
            <person name="Raghuraman S."/>
            <person name="Rege F."/>
            <person name="Reyes R."/>
            <person name="Rise C."/>
            <person name="Rogov P."/>
            <person name="Ross K."/>
            <person name="Ryan E."/>
            <person name="Settipalli S."/>
            <person name="Shea T."/>
            <person name="Sherpa N."/>
            <person name="Shi L."/>
            <person name="Shih D."/>
            <person name="Sparrow T."/>
            <person name="Spaulding J."/>
            <person name="Stalker J."/>
            <person name="Stange-Thomann N."/>
            <person name="Stavropoulos S."/>
            <person name="Stone C."/>
            <person name="Strader C."/>
            <person name="Tesfaye S."/>
            <person name="Thomson T."/>
            <person name="Thoulutsang Y."/>
            <person name="Thoulutsang D."/>
            <person name="Topham K."/>
            <person name="Topping I."/>
            <person name="Tsamla T."/>
            <person name="Vassiliev H."/>
            <person name="Vo A."/>
            <person name="Wangchuk T."/>
            <person name="Wangdi T."/>
            <person name="Weiand M."/>
            <person name="Wilkinson J."/>
            <person name="Wilson A."/>
            <person name="Yadav S."/>
            <person name="Young G."/>
            <person name="Yu Q."/>
            <person name="Zembek L."/>
            <person name="Zhong D."/>
            <person name="Zimmer A."/>
            <person name="Zwirko Z."/>
            <person name="Jaffe D.B."/>
            <person name="Alvarez P."/>
            <person name="Brockman W."/>
            <person name="Butler J."/>
            <person name="Chin C."/>
            <person name="Gnerre S."/>
            <person name="Grabherr M."/>
            <person name="Kleber M."/>
            <person name="Mauceli E."/>
            <person name="MacCallum I."/>
        </authorList>
    </citation>
    <scope>NUCLEOTIDE SEQUENCE [LARGE SCALE GENOMIC DNA]</scope>
    <source>
        <strain evidence="3">Tucson 14024-0371.13</strain>
    </source>
</reference>
<accession>A0A0P8XPD6</accession>
<sequence length="684" mass="77847">MNPSGRCLVWWLYFRNFNSAFTSVGQYTYICAYIFNSVDYQIFNCPMLRKMFAVVSSTWSIDSQPPQCHCYLPPTLPDCWAKADKLIQENMKLDIDDVTDSVMKVMRICGLRPWEVKRSEEVIRRSLTHYEEVRERIDRVPRKRFSKETFLHGLASEAQMNRMDAQMAYAIIKRAFKALYYGTGQDGKRYLALQEFLMHSQECLWLHAARRTAEIHAVLNGMMHSEEQQFEERIECVYKNLFDVLQTRVVFADNWVCNCDPAPEGKSVSNAVSTMTAQMEVLFHKQNLELSTGASAMTYQRLETNRTAGSEDSRYNYFLKRANNKTDQKQPDISGDGSDLSQTKCNCPHLRCFREEGETREAPEITAECSQGPYICRWLPFTEEDDTFDEHCAPFPPLEEVCPPCDQKELSCDAECTCTCQVCKCRPFYEGDDDIGEEENLGEKQSKSGVEDYDTDYCWLAPFRGSSKERLDRKKMAVQPEEVPVKEEAAEEKDALSKCCCMCKYKRDFPHLFTYLAPFKEEPERQPQAQPSKPEPIKTQLPLFSESEDLLSKPPPRGVSLAGYRCWVKSKPSTSSESQEERDPLVMVCSQEQKVKGGSKGPEIIVTTKTQHHPSPDSAGNAAPAKPTANPPAKVAPNPTPSKSNKPAPAPAKPPVAPKQPDQPQEEDKLTKEDILDIIGLRFK</sequence>
<organism evidence="2 3">
    <name type="scientific">Drosophila ananassae</name>
    <name type="common">Fruit fly</name>
    <dbReference type="NCBI Taxonomy" id="7217"/>
    <lineage>
        <taxon>Eukaryota</taxon>
        <taxon>Metazoa</taxon>
        <taxon>Ecdysozoa</taxon>
        <taxon>Arthropoda</taxon>
        <taxon>Hexapoda</taxon>
        <taxon>Insecta</taxon>
        <taxon>Pterygota</taxon>
        <taxon>Neoptera</taxon>
        <taxon>Endopterygota</taxon>
        <taxon>Diptera</taxon>
        <taxon>Brachycera</taxon>
        <taxon>Muscomorpha</taxon>
        <taxon>Ephydroidea</taxon>
        <taxon>Drosophilidae</taxon>
        <taxon>Drosophila</taxon>
        <taxon>Sophophora</taxon>
    </lineage>
</organism>
<dbReference type="Proteomes" id="UP000007801">
    <property type="component" value="Unassembled WGS sequence"/>
</dbReference>